<name>R7UY24_CAPTE</name>
<evidence type="ECO:0000313" key="1">
    <source>
        <dbReference type="EMBL" id="ELU11483.1"/>
    </source>
</evidence>
<evidence type="ECO:0000313" key="2">
    <source>
        <dbReference type="EnsemblMetazoa" id="CapteP193889"/>
    </source>
</evidence>
<dbReference type="EMBL" id="KB296703">
    <property type="protein sequence ID" value="ELU11483.1"/>
    <property type="molecule type" value="Genomic_DNA"/>
</dbReference>
<reference evidence="3" key="1">
    <citation type="submission" date="2012-12" db="EMBL/GenBank/DDBJ databases">
        <authorList>
            <person name="Hellsten U."/>
            <person name="Grimwood J."/>
            <person name="Chapman J.A."/>
            <person name="Shapiro H."/>
            <person name="Aerts A."/>
            <person name="Otillar R.P."/>
            <person name="Terry A.Y."/>
            <person name="Boore J.L."/>
            <person name="Simakov O."/>
            <person name="Marletaz F."/>
            <person name="Cho S.-J."/>
            <person name="Edsinger-Gonzales E."/>
            <person name="Havlak P."/>
            <person name="Kuo D.-H."/>
            <person name="Larsson T."/>
            <person name="Lv J."/>
            <person name="Arendt D."/>
            <person name="Savage R."/>
            <person name="Osoegawa K."/>
            <person name="de Jong P."/>
            <person name="Lindberg D.R."/>
            <person name="Seaver E.C."/>
            <person name="Weisblat D.A."/>
            <person name="Putnam N.H."/>
            <person name="Grigoriev I.V."/>
            <person name="Rokhsar D.S."/>
        </authorList>
    </citation>
    <scope>NUCLEOTIDE SEQUENCE</scope>
    <source>
        <strain evidence="3">I ESC-2004</strain>
    </source>
</reference>
<dbReference type="HOGENOM" id="CLU_2006045_0_0_1"/>
<reference evidence="1 3" key="2">
    <citation type="journal article" date="2013" name="Nature">
        <title>Insights into bilaterian evolution from three spiralian genomes.</title>
        <authorList>
            <person name="Simakov O."/>
            <person name="Marletaz F."/>
            <person name="Cho S.J."/>
            <person name="Edsinger-Gonzales E."/>
            <person name="Havlak P."/>
            <person name="Hellsten U."/>
            <person name="Kuo D.H."/>
            <person name="Larsson T."/>
            <person name="Lv J."/>
            <person name="Arendt D."/>
            <person name="Savage R."/>
            <person name="Osoegawa K."/>
            <person name="de Jong P."/>
            <person name="Grimwood J."/>
            <person name="Chapman J.A."/>
            <person name="Shapiro H."/>
            <person name="Aerts A."/>
            <person name="Otillar R.P."/>
            <person name="Terry A.Y."/>
            <person name="Boore J.L."/>
            <person name="Grigoriev I.V."/>
            <person name="Lindberg D.R."/>
            <person name="Seaver E.C."/>
            <person name="Weisblat D.A."/>
            <person name="Putnam N.H."/>
            <person name="Rokhsar D.S."/>
        </authorList>
    </citation>
    <scope>NUCLEOTIDE SEQUENCE</scope>
    <source>
        <strain evidence="1 3">I ESC-2004</strain>
    </source>
</reference>
<proteinExistence type="predicted"/>
<dbReference type="AlphaFoldDB" id="R7UY24"/>
<evidence type="ECO:0000313" key="3">
    <source>
        <dbReference type="Proteomes" id="UP000014760"/>
    </source>
</evidence>
<sequence>MANPTSSHLSSGSIRKRQIIHVLTTCILQDAIHQVGVVLLTLILHEERRLFKLNEHNLKAVQAQDRCVRDLSQSTQGCARAKSDTSRQVLPKPKGPVTPFGFHSWFNKGTQYTNVINPYRMLPQ</sequence>
<dbReference type="EMBL" id="AMQN01000878">
    <property type="status" value="NOT_ANNOTATED_CDS"/>
    <property type="molecule type" value="Genomic_DNA"/>
</dbReference>
<protein>
    <submittedName>
        <fullName evidence="1 2">Uncharacterized protein</fullName>
    </submittedName>
</protein>
<dbReference type="EnsemblMetazoa" id="CapteT193889">
    <property type="protein sequence ID" value="CapteP193889"/>
    <property type="gene ID" value="CapteG193889"/>
</dbReference>
<reference evidence="2" key="3">
    <citation type="submission" date="2015-06" db="UniProtKB">
        <authorList>
            <consortium name="EnsemblMetazoa"/>
        </authorList>
    </citation>
    <scope>IDENTIFICATION</scope>
</reference>
<dbReference type="Proteomes" id="UP000014760">
    <property type="component" value="Unassembled WGS sequence"/>
</dbReference>
<keyword evidence="3" id="KW-1185">Reference proteome</keyword>
<organism evidence="1">
    <name type="scientific">Capitella teleta</name>
    <name type="common">Polychaete worm</name>
    <dbReference type="NCBI Taxonomy" id="283909"/>
    <lineage>
        <taxon>Eukaryota</taxon>
        <taxon>Metazoa</taxon>
        <taxon>Spiralia</taxon>
        <taxon>Lophotrochozoa</taxon>
        <taxon>Annelida</taxon>
        <taxon>Polychaeta</taxon>
        <taxon>Sedentaria</taxon>
        <taxon>Scolecida</taxon>
        <taxon>Capitellidae</taxon>
        <taxon>Capitella</taxon>
    </lineage>
</organism>
<accession>R7UY24</accession>
<gene>
    <name evidence="1" type="ORF">CAPTEDRAFT_193889</name>
</gene>